<accession>A0A2P6FGE6</accession>
<dbReference type="GeneID" id="36292609"/>
<proteinExistence type="predicted"/>
<gene>
    <name evidence="1" type="ORF">VC83_09579</name>
</gene>
<sequence length="144" mass="16129">MDLLGIDYTNNYFALAAITLLPPLPSSLSEPGSSPQSTKYEDKLFSHPTFNIMSLSTQRYPSTNQPPKHLNTEYGNNTPAALGPFPLPDGDSLLWEDIDLHREAVVACPDPTKELDDIQMRGGSRWCAMLCIACRWNCWNTNRK</sequence>
<dbReference type="AlphaFoldDB" id="A0A2P6FGE6"/>
<dbReference type="Proteomes" id="UP000077154">
    <property type="component" value="Unassembled WGS sequence"/>
</dbReference>
<dbReference type="RefSeq" id="XP_024328760.1">
    <property type="nucleotide sequence ID" value="XM_024472992.1"/>
</dbReference>
<organism evidence="1">
    <name type="scientific">Pseudogymnoascus destructans</name>
    <dbReference type="NCBI Taxonomy" id="655981"/>
    <lineage>
        <taxon>Eukaryota</taxon>
        <taxon>Fungi</taxon>
        <taxon>Dikarya</taxon>
        <taxon>Ascomycota</taxon>
        <taxon>Pezizomycotina</taxon>
        <taxon>Leotiomycetes</taxon>
        <taxon>Thelebolales</taxon>
        <taxon>Thelebolaceae</taxon>
        <taxon>Pseudogymnoascus</taxon>
    </lineage>
</organism>
<reference evidence="1" key="1">
    <citation type="submission" date="2016-03" db="EMBL/GenBank/DDBJ databases">
        <title>Updated assembly of Pseudogymnoascus destructans, the fungus causing white-nose syndrome of bats.</title>
        <authorList>
            <person name="Palmer J.M."/>
            <person name="Drees K.P."/>
            <person name="Foster J.T."/>
            <person name="Lindner D.L."/>
        </authorList>
    </citation>
    <scope>NUCLEOTIDE SEQUENCE [LARGE SCALE GENOMIC DNA]</scope>
    <source>
        <strain evidence="1">20631-21</strain>
    </source>
</reference>
<evidence type="ECO:0000313" key="1">
    <source>
        <dbReference type="EMBL" id="PQM43452.1"/>
    </source>
</evidence>
<protein>
    <submittedName>
        <fullName evidence="1">Uncharacterized protein</fullName>
    </submittedName>
</protein>
<name>A0A2P6FGE6_9PEZI</name>
<dbReference type="EMBL" id="KV441386">
    <property type="protein sequence ID" value="PQM43452.1"/>
    <property type="molecule type" value="Genomic_DNA"/>
</dbReference>